<feature type="compositionally biased region" description="Low complexity" evidence="2">
    <location>
        <begin position="702"/>
        <end position="711"/>
    </location>
</feature>
<evidence type="ECO:0000313" key="6">
    <source>
        <dbReference type="Proteomes" id="UP001152320"/>
    </source>
</evidence>
<sequence length="871" mass="100588">MKLWICNETRNLLSVDVTLEDGAIPCVDDKLVEIPGVQPGIWAKVLILRSICINLEEKVLYWTTCSCEWETRIKHKMERRMELICQHDHQCFLKRDDYYETDFDRLLEIAKKMYNDPGSASVEAVHLLHVYLLPSVTFNRDTDQEQVNKAVQEQNKNLERLDEDFDQSAENREKIKNSLRDWRMAICEQFENQTADFSECGTEFLEVFLEGLKRDLQLAYVEISNFSDEAEKKKREIDICEESQFQQLCMDLEMTRRERDKKTLHLSRALYFRAEIELFLKNKLVPAKPKEAPEFVEGYLKTMKLFREEVNKKIANLSHKKVCAVSVREALHRMQHELKIYKETSGLELHASGNSYSVDVLQGHSLPEEWQSIQDRVKSAVESDKEVKALDQRFRADIKKICATVKSTGQKRSTRKKLRPERSIHGCPDFKKWDHKQRVNHLQETFRKTLPREHFLSVAEQMQQRIESHFTEVSDIITKRCVPKGTCQSRVWLCYERCTFPDLFSPYILNVYKLANQKEIESLKTNLPKMSLQDLNMEDKDKYLLNLLGLYHSDTDSKEYCNVDTKDKTEPKSTPDEDGVTKVKRRIRQKKAGYRNNRFTVYVDGMVNARGSRSFTAGSTDSYGLNLYLEKVSRIQRSYSSRNKAKVEEFHKSILQMPDYFDSGIFTDQIYPGREVVSTGQEVVPANDTTSQVSVGTETPRSSSISTSVHESTGEYEDITQEVFRDRFALALDSFSQISGSHVPVKKLHLVYKMVSEIVRTAEKQAESIHCGKKVKLTGDEVPALIILFLANCDPTKVADMYPQIQFLESYLPYFMASGHIGYTVATVLSAYAFILHRIEDVRKSNCSLESEAEEAQENPGTTQSVPNNIG</sequence>
<reference evidence="5" key="1">
    <citation type="submission" date="2021-10" db="EMBL/GenBank/DDBJ databases">
        <title>Tropical sea cucumber genome reveals ecological adaptation and Cuvierian tubules defense mechanism.</title>
        <authorList>
            <person name="Chen T."/>
        </authorList>
    </citation>
    <scope>NUCLEOTIDE SEQUENCE</scope>
    <source>
        <strain evidence="5">Nanhai2018</strain>
        <tissue evidence="5">Muscle</tissue>
    </source>
</reference>
<dbReference type="PROSITE" id="PS51205">
    <property type="entry name" value="VPS9"/>
    <property type="match status" value="1"/>
</dbReference>
<feature type="region of interest" description="Disordered" evidence="2">
    <location>
        <begin position="689"/>
        <end position="712"/>
    </location>
</feature>
<evidence type="ECO:0000313" key="5">
    <source>
        <dbReference type="EMBL" id="KAJ8020048.1"/>
    </source>
</evidence>
<feature type="region of interest" description="Disordered" evidence="2">
    <location>
        <begin position="850"/>
        <end position="871"/>
    </location>
</feature>
<dbReference type="InterPro" id="IPR003123">
    <property type="entry name" value="VPS9"/>
</dbReference>
<keyword evidence="3" id="KW-0812">Transmembrane</keyword>
<dbReference type="Gene3D" id="1.20.1050.80">
    <property type="entry name" value="VPS9 domain"/>
    <property type="match status" value="1"/>
</dbReference>
<feature type="compositionally biased region" description="Polar residues" evidence="2">
    <location>
        <begin position="859"/>
        <end position="871"/>
    </location>
</feature>
<feature type="domain" description="VPS9" evidence="4">
    <location>
        <begin position="703"/>
        <end position="844"/>
    </location>
</feature>
<keyword evidence="3" id="KW-0472">Membrane</keyword>
<feature type="transmembrane region" description="Helical" evidence="3">
    <location>
        <begin position="811"/>
        <end position="835"/>
    </location>
</feature>
<comment type="caution">
    <text evidence="5">The sequence shown here is derived from an EMBL/GenBank/DDBJ whole genome shotgun (WGS) entry which is preliminary data.</text>
</comment>
<dbReference type="InterPro" id="IPR037191">
    <property type="entry name" value="VPS9_dom_sf"/>
</dbReference>
<protein>
    <recommendedName>
        <fullName evidence="4">VPS9 domain-containing protein</fullName>
    </recommendedName>
</protein>
<evidence type="ECO:0000256" key="2">
    <source>
        <dbReference type="SAM" id="MobiDB-lite"/>
    </source>
</evidence>
<evidence type="ECO:0000256" key="3">
    <source>
        <dbReference type="SAM" id="Phobius"/>
    </source>
</evidence>
<keyword evidence="6" id="KW-1185">Reference proteome</keyword>
<gene>
    <name evidence="5" type="ORF">HOLleu_41888</name>
</gene>
<feature type="compositionally biased region" description="Polar residues" evidence="2">
    <location>
        <begin position="689"/>
        <end position="701"/>
    </location>
</feature>
<proteinExistence type="predicted"/>
<dbReference type="Proteomes" id="UP001152320">
    <property type="component" value="Chromosome 23"/>
</dbReference>
<organism evidence="5 6">
    <name type="scientific">Holothuria leucospilota</name>
    <name type="common">Black long sea cucumber</name>
    <name type="synonym">Mertensiothuria leucospilota</name>
    <dbReference type="NCBI Taxonomy" id="206669"/>
    <lineage>
        <taxon>Eukaryota</taxon>
        <taxon>Metazoa</taxon>
        <taxon>Echinodermata</taxon>
        <taxon>Eleutherozoa</taxon>
        <taxon>Echinozoa</taxon>
        <taxon>Holothuroidea</taxon>
        <taxon>Aspidochirotacea</taxon>
        <taxon>Aspidochirotida</taxon>
        <taxon>Holothuriidae</taxon>
        <taxon>Holothuria</taxon>
    </lineage>
</organism>
<accession>A0A9Q0YC24</accession>
<dbReference type="EMBL" id="JAIZAY010000023">
    <property type="protein sequence ID" value="KAJ8020048.1"/>
    <property type="molecule type" value="Genomic_DNA"/>
</dbReference>
<keyword evidence="1" id="KW-0175">Coiled coil</keyword>
<keyword evidence="3" id="KW-1133">Transmembrane helix</keyword>
<dbReference type="OrthoDB" id="10028873at2759"/>
<evidence type="ECO:0000256" key="1">
    <source>
        <dbReference type="SAM" id="Coils"/>
    </source>
</evidence>
<evidence type="ECO:0000259" key="4">
    <source>
        <dbReference type="PROSITE" id="PS51205"/>
    </source>
</evidence>
<feature type="region of interest" description="Disordered" evidence="2">
    <location>
        <begin position="562"/>
        <end position="581"/>
    </location>
</feature>
<name>A0A9Q0YC24_HOLLE</name>
<dbReference type="AlphaFoldDB" id="A0A9Q0YC24"/>
<feature type="coiled-coil region" evidence="1">
    <location>
        <begin position="144"/>
        <end position="178"/>
    </location>
</feature>